<dbReference type="Gene3D" id="1.20.5.340">
    <property type="match status" value="1"/>
</dbReference>
<keyword evidence="3" id="KW-1185">Reference proteome</keyword>
<evidence type="ECO:0000313" key="2">
    <source>
        <dbReference type="EMBL" id="QIB69120.1"/>
    </source>
</evidence>
<dbReference type="RefSeq" id="WP_163066088.1">
    <property type="nucleotide sequence ID" value="NZ_CP048649.1"/>
</dbReference>
<keyword evidence="1" id="KW-0175">Coiled coil</keyword>
<protein>
    <submittedName>
        <fullName evidence="2">Uncharacterized protein</fullName>
    </submittedName>
</protein>
<sequence>MTDNGLLLAISGMLDVKLKPLEGQITRIEDRMTNIEGRVANIEGQMTTLKEQVDGIENRVLNIEDRTKKTEILLENDVVPRLQNIESCYTSTYERYVNGISQTEALKEDMGIVKRVVAEHSEKLQKIS</sequence>
<dbReference type="AlphaFoldDB" id="A0A858BW41"/>
<dbReference type="KEGG" id="abut:Ami103574_07210"/>
<dbReference type="SUPFAM" id="SSF57997">
    <property type="entry name" value="Tropomyosin"/>
    <property type="match status" value="1"/>
</dbReference>
<feature type="coiled-coil region" evidence="1">
    <location>
        <begin position="25"/>
        <end position="66"/>
    </location>
</feature>
<name>A0A858BW41_9FIRM</name>
<reference evidence="2 3" key="1">
    <citation type="submission" date="2020-02" db="EMBL/GenBank/DDBJ databases">
        <authorList>
            <person name="Kim Y.B."/>
            <person name="Roh S.W."/>
        </authorList>
    </citation>
    <scope>NUCLEOTIDE SEQUENCE [LARGE SCALE GENOMIC DNA]</scope>
    <source>
        <strain evidence="2 3">DSM 103574</strain>
    </source>
</reference>
<gene>
    <name evidence="2" type="ORF">Ami103574_07210</name>
</gene>
<accession>A0A858BW41</accession>
<dbReference type="Proteomes" id="UP000466848">
    <property type="component" value="Chromosome"/>
</dbReference>
<evidence type="ECO:0000313" key="3">
    <source>
        <dbReference type="Proteomes" id="UP000466848"/>
    </source>
</evidence>
<organism evidence="2 3">
    <name type="scientific">Aminipila butyrica</name>
    <dbReference type="NCBI Taxonomy" id="433296"/>
    <lineage>
        <taxon>Bacteria</taxon>
        <taxon>Bacillati</taxon>
        <taxon>Bacillota</taxon>
        <taxon>Clostridia</taxon>
        <taxon>Peptostreptococcales</taxon>
        <taxon>Anaerovoracaceae</taxon>
        <taxon>Aminipila</taxon>
    </lineage>
</organism>
<evidence type="ECO:0000256" key="1">
    <source>
        <dbReference type="SAM" id="Coils"/>
    </source>
</evidence>
<proteinExistence type="predicted"/>
<dbReference type="EMBL" id="CP048649">
    <property type="protein sequence ID" value="QIB69120.1"/>
    <property type="molecule type" value="Genomic_DNA"/>
</dbReference>